<reference evidence="1 2" key="1">
    <citation type="submission" date="2020-09" db="EMBL/GenBank/DDBJ databases">
        <title>Echinicola sp. CAU 1574 isolated from sand of Sido Beach.</title>
        <authorList>
            <person name="Kim W."/>
        </authorList>
    </citation>
    <scope>NUCLEOTIDE SEQUENCE [LARGE SCALE GENOMIC DNA]</scope>
    <source>
        <strain evidence="1 2">CAU 1574</strain>
    </source>
</reference>
<gene>
    <name evidence="1" type="ORF">IFO69_04460</name>
</gene>
<dbReference type="Proteomes" id="UP000647133">
    <property type="component" value="Unassembled WGS sequence"/>
</dbReference>
<sequence>MNLRFLLIGFFISYLLLSIPNLSICQELDNVPKAFESLGHEPEIIIFESKVQVPTAGGHLQGVQLVEVDGEEKLFVSGSSHHQSYIVQLDMASKKAEKVIPLMDEPFRHAGGIQASKGYLIVGIEDNHSRTSAKVCLYDFQKDDLIKAKPNFMVTRNGEEKRPTAGATGLLAMDKDFLMVVGNWDARNWDFYELEFGEKDPSLIYSFEAPEDWASYQSINLLKDKEVIYAIGFYQKGNVDYADLILVSKMENFDPIMRKLSTKSFHCKDGVDFSGAAGLQVDKAGNLVFWGTQKNAGKQIIVNRFSGK</sequence>
<evidence type="ECO:0000313" key="2">
    <source>
        <dbReference type="Proteomes" id="UP000647133"/>
    </source>
</evidence>
<dbReference type="SUPFAM" id="SSF101908">
    <property type="entry name" value="Putative isomerase YbhE"/>
    <property type="match status" value="1"/>
</dbReference>
<comment type="caution">
    <text evidence="1">The sequence shown here is derived from an EMBL/GenBank/DDBJ whole genome shotgun (WGS) entry which is preliminary data.</text>
</comment>
<evidence type="ECO:0000313" key="1">
    <source>
        <dbReference type="EMBL" id="MBD8487995.1"/>
    </source>
</evidence>
<protein>
    <submittedName>
        <fullName evidence="1">Uncharacterized protein</fullName>
    </submittedName>
</protein>
<dbReference type="RefSeq" id="WP_192008702.1">
    <property type="nucleotide sequence ID" value="NZ_JACYTQ010000001.1"/>
</dbReference>
<proteinExistence type="predicted"/>
<accession>A0ABR9AGK7</accession>
<keyword evidence="2" id="KW-1185">Reference proteome</keyword>
<organism evidence="1 2">
    <name type="scientific">Echinicola arenosa</name>
    <dbReference type="NCBI Taxonomy" id="2774144"/>
    <lineage>
        <taxon>Bacteria</taxon>
        <taxon>Pseudomonadati</taxon>
        <taxon>Bacteroidota</taxon>
        <taxon>Cytophagia</taxon>
        <taxon>Cytophagales</taxon>
        <taxon>Cyclobacteriaceae</taxon>
        <taxon>Echinicola</taxon>
    </lineage>
</organism>
<name>A0ABR9AGK7_9BACT</name>
<dbReference type="EMBL" id="JACYTQ010000001">
    <property type="protein sequence ID" value="MBD8487995.1"/>
    <property type="molecule type" value="Genomic_DNA"/>
</dbReference>